<organism evidence="1 2">
    <name type="scientific">Triplophysa tibetana</name>
    <dbReference type="NCBI Taxonomy" id="1572043"/>
    <lineage>
        <taxon>Eukaryota</taxon>
        <taxon>Metazoa</taxon>
        <taxon>Chordata</taxon>
        <taxon>Craniata</taxon>
        <taxon>Vertebrata</taxon>
        <taxon>Euteleostomi</taxon>
        <taxon>Actinopterygii</taxon>
        <taxon>Neopterygii</taxon>
        <taxon>Teleostei</taxon>
        <taxon>Ostariophysi</taxon>
        <taxon>Cypriniformes</taxon>
        <taxon>Nemacheilidae</taxon>
        <taxon>Triplophysa</taxon>
    </lineage>
</organism>
<evidence type="ECO:0000313" key="1">
    <source>
        <dbReference type="EMBL" id="KAA0710453.1"/>
    </source>
</evidence>
<dbReference type="Proteomes" id="UP000324632">
    <property type="component" value="Chromosome 16"/>
</dbReference>
<evidence type="ECO:0000313" key="2">
    <source>
        <dbReference type="Proteomes" id="UP000324632"/>
    </source>
</evidence>
<dbReference type="AlphaFoldDB" id="A0A5A9NLZ9"/>
<accession>A0A5A9NLZ9</accession>
<keyword evidence="2" id="KW-1185">Reference proteome</keyword>
<protein>
    <submittedName>
        <fullName evidence="1">Uncharacterized protein</fullName>
    </submittedName>
</protein>
<proteinExistence type="predicted"/>
<gene>
    <name evidence="1" type="ORF">E1301_Tti012535</name>
</gene>
<sequence>MGLLQLEIFNCGHRTEQENVIRQRHELGPRRPSSFVHLYQHNQIPDARHSTLRLQETKPSHFNPVLCKPPHPRAVWFDKTGEELVKLANWATQHPAPKHNRAFVFLSNHNWDEIHFSVEYRLLM</sequence>
<reference evidence="1 2" key="1">
    <citation type="journal article" date="2019" name="Mol. Ecol. Resour.">
        <title>Chromosome-level genome assembly of Triplophysa tibetana, a fish adapted to the harsh high-altitude environment of the Tibetan Plateau.</title>
        <authorList>
            <person name="Yang X."/>
            <person name="Liu H."/>
            <person name="Ma Z."/>
            <person name="Zou Y."/>
            <person name="Zou M."/>
            <person name="Mao Y."/>
            <person name="Li X."/>
            <person name="Wang H."/>
            <person name="Chen T."/>
            <person name="Wang W."/>
            <person name="Yang R."/>
        </authorList>
    </citation>
    <scope>NUCLEOTIDE SEQUENCE [LARGE SCALE GENOMIC DNA]</scope>
    <source>
        <strain evidence="1">TTIB1903HZAU</strain>
        <tissue evidence="1">Muscle</tissue>
    </source>
</reference>
<dbReference type="EMBL" id="SOYY01000016">
    <property type="protein sequence ID" value="KAA0710453.1"/>
    <property type="molecule type" value="Genomic_DNA"/>
</dbReference>
<name>A0A5A9NLZ9_9TELE</name>
<comment type="caution">
    <text evidence="1">The sequence shown here is derived from an EMBL/GenBank/DDBJ whole genome shotgun (WGS) entry which is preliminary data.</text>
</comment>